<dbReference type="EMBL" id="DS235199">
    <property type="protein sequence ID" value="EEB13158.1"/>
    <property type="molecule type" value="Genomic_DNA"/>
</dbReference>
<gene>
    <name evidence="4" type="primary">8238645</name>
    <name evidence="3" type="ORF">Phum_PHUM226860</name>
</gene>
<feature type="domain" description="SRR1-like" evidence="2">
    <location>
        <begin position="65"/>
        <end position="226"/>
    </location>
</feature>
<dbReference type="eggNOG" id="KOG3131">
    <property type="taxonomic scope" value="Eukaryota"/>
</dbReference>
<sequence>MLNDFKLVKSKKKKKRKKFSDSSSDLSFSLESYEFRKVETAVKEFELSQFCQSILNDINDYLTFVNKNSIEEIICYGLGNFSESKTALHQLAALIVLQNKYKPEVKIYDPAFNVTEIKILEKLNFELLLENEEAKRKLSENLVSLVFFPHCPKQLINNFLWANWNNNLKNCIIISNSFSKILQDCTEKTIKASANYIKKIFPKVKEIEIENSYYFDNIFNDISIHYISQIELDCDFFLNSLETEPIYHSDIEFITKKITETQINNE</sequence>
<dbReference type="InParanoid" id="E0VIF2"/>
<dbReference type="CTD" id="8238645"/>
<keyword evidence="5" id="KW-1185">Reference proteome</keyword>
<dbReference type="AlphaFoldDB" id="E0VIF2"/>
<evidence type="ECO:0000313" key="3">
    <source>
        <dbReference type="EMBL" id="EEB13158.1"/>
    </source>
</evidence>
<dbReference type="OMA" id="VVTRKKW"/>
<proteinExistence type="inferred from homology"/>
<dbReference type="Proteomes" id="UP000009046">
    <property type="component" value="Unassembled WGS sequence"/>
</dbReference>
<evidence type="ECO:0000256" key="1">
    <source>
        <dbReference type="ARBA" id="ARBA00009856"/>
    </source>
</evidence>
<dbReference type="GeneID" id="8238645"/>
<dbReference type="STRING" id="121224.E0VIF2"/>
<dbReference type="KEGG" id="phu:Phum_PHUM226860"/>
<dbReference type="HOGENOM" id="CLU_062516_3_0_1"/>
<evidence type="ECO:0000313" key="5">
    <source>
        <dbReference type="Proteomes" id="UP000009046"/>
    </source>
</evidence>
<reference evidence="4" key="3">
    <citation type="submission" date="2020-05" db="UniProtKB">
        <authorList>
            <consortium name="EnsemblMetazoa"/>
        </authorList>
    </citation>
    <scope>IDENTIFICATION</scope>
    <source>
        <strain evidence="4">USDA</strain>
    </source>
</reference>
<protein>
    <recommendedName>
        <fullName evidence="2">SRR1-like domain-containing protein</fullName>
    </recommendedName>
</protein>
<name>E0VIF2_PEDHC</name>
<dbReference type="PANTHER" id="PTHR28626:SF3">
    <property type="entry name" value="SRR1-LIKE PROTEIN"/>
    <property type="match status" value="1"/>
</dbReference>
<evidence type="ECO:0000259" key="2">
    <source>
        <dbReference type="Pfam" id="PF07985"/>
    </source>
</evidence>
<dbReference type="EnsemblMetazoa" id="PHUM226860-RA">
    <property type="protein sequence ID" value="PHUM226860-PA"/>
    <property type="gene ID" value="PHUM226860"/>
</dbReference>
<dbReference type="GO" id="GO:0005737">
    <property type="term" value="C:cytoplasm"/>
    <property type="evidence" value="ECO:0007669"/>
    <property type="project" value="TreeGrafter"/>
</dbReference>
<reference evidence="3" key="1">
    <citation type="submission" date="2007-04" db="EMBL/GenBank/DDBJ databases">
        <title>Annotation of Pediculus humanus corporis strain USDA.</title>
        <authorList>
            <person name="Kirkness E."/>
            <person name="Hannick L."/>
            <person name="Hass B."/>
            <person name="Bruggner R."/>
            <person name="Lawson D."/>
            <person name="Bidwell S."/>
            <person name="Joardar V."/>
            <person name="Caler E."/>
            <person name="Walenz B."/>
            <person name="Inman J."/>
            <person name="Schobel S."/>
            <person name="Galinsky K."/>
            <person name="Amedeo P."/>
            <person name="Strausberg R."/>
        </authorList>
    </citation>
    <scope>NUCLEOTIDE SEQUENCE</scope>
    <source>
        <strain evidence="3">USDA</strain>
    </source>
</reference>
<dbReference type="Pfam" id="PF07985">
    <property type="entry name" value="SRR1"/>
    <property type="match status" value="1"/>
</dbReference>
<dbReference type="InterPro" id="IPR012942">
    <property type="entry name" value="SRR1-like"/>
</dbReference>
<dbReference type="EMBL" id="AAZO01002641">
    <property type="status" value="NOT_ANNOTATED_CDS"/>
    <property type="molecule type" value="Genomic_DNA"/>
</dbReference>
<dbReference type="FunCoup" id="E0VIF2">
    <property type="interactions" value="686"/>
</dbReference>
<dbReference type="InterPro" id="IPR040044">
    <property type="entry name" value="SRR1L"/>
</dbReference>
<dbReference type="RefSeq" id="XP_002425896.1">
    <property type="nucleotide sequence ID" value="XM_002425851.1"/>
</dbReference>
<dbReference type="PANTHER" id="PTHR28626">
    <property type="entry name" value="SRR1-LIKE PROTEIN"/>
    <property type="match status" value="1"/>
</dbReference>
<reference evidence="3" key="2">
    <citation type="submission" date="2007-04" db="EMBL/GenBank/DDBJ databases">
        <title>The genome of the human body louse.</title>
        <authorList>
            <consortium name="The Human Body Louse Genome Consortium"/>
            <person name="Kirkness E."/>
            <person name="Walenz B."/>
            <person name="Hass B."/>
            <person name="Bruggner R."/>
            <person name="Strausberg R."/>
        </authorList>
    </citation>
    <scope>NUCLEOTIDE SEQUENCE</scope>
    <source>
        <strain evidence="3">USDA</strain>
    </source>
</reference>
<dbReference type="OrthoDB" id="551431at2759"/>
<organism>
    <name type="scientific">Pediculus humanus subsp. corporis</name>
    <name type="common">Body louse</name>
    <dbReference type="NCBI Taxonomy" id="121224"/>
    <lineage>
        <taxon>Eukaryota</taxon>
        <taxon>Metazoa</taxon>
        <taxon>Ecdysozoa</taxon>
        <taxon>Arthropoda</taxon>
        <taxon>Hexapoda</taxon>
        <taxon>Insecta</taxon>
        <taxon>Pterygota</taxon>
        <taxon>Neoptera</taxon>
        <taxon>Paraneoptera</taxon>
        <taxon>Psocodea</taxon>
        <taxon>Troctomorpha</taxon>
        <taxon>Phthiraptera</taxon>
        <taxon>Anoplura</taxon>
        <taxon>Pediculidae</taxon>
        <taxon>Pediculus</taxon>
    </lineage>
</organism>
<dbReference type="VEuPathDB" id="VectorBase:PHUM226860"/>
<comment type="similarity">
    <text evidence="1">Belongs to the SRR1 family.</text>
</comment>
<evidence type="ECO:0000313" key="4">
    <source>
        <dbReference type="EnsemblMetazoa" id="PHUM226860-PA"/>
    </source>
</evidence>
<accession>E0VIF2</accession>
<dbReference type="GO" id="GO:0005634">
    <property type="term" value="C:nucleus"/>
    <property type="evidence" value="ECO:0007669"/>
    <property type="project" value="TreeGrafter"/>
</dbReference>